<keyword evidence="1" id="KW-0812">Transmembrane</keyword>
<dbReference type="Proteomes" id="UP001462502">
    <property type="component" value="Unassembled WGS sequence"/>
</dbReference>
<comment type="caution">
    <text evidence="2">The sequence shown here is derived from an EMBL/GenBank/DDBJ whole genome shotgun (WGS) entry which is preliminary data.</text>
</comment>
<keyword evidence="3" id="KW-1185">Reference proteome</keyword>
<organism evidence="2 3">
    <name type="scientific">Chromobacterium phragmitis</name>
    <dbReference type="NCBI Taxonomy" id="2202141"/>
    <lineage>
        <taxon>Bacteria</taxon>
        <taxon>Pseudomonadati</taxon>
        <taxon>Pseudomonadota</taxon>
        <taxon>Betaproteobacteria</taxon>
        <taxon>Neisseriales</taxon>
        <taxon>Chromobacteriaceae</taxon>
        <taxon>Chromobacterium</taxon>
    </lineage>
</organism>
<evidence type="ECO:0000313" key="2">
    <source>
        <dbReference type="EMBL" id="MEO9383983.1"/>
    </source>
</evidence>
<feature type="transmembrane region" description="Helical" evidence="1">
    <location>
        <begin position="6"/>
        <end position="32"/>
    </location>
</feature>
<gene>
    <name evidence="2" type="ORF">ABI908_07595</name>
</gene>
<name>A0ABV0IRS1_9NEIS</name>
<dbReference type="EMBL" id="JBDXMI010000001">
    <property type="protein sequence ID" value="MEO9383983.1"/>
    <property type="molecule type" value="Genomic_DNA"/>
</dbReference>
<keyword evidence="1" id="KW-1133">Transmembrane helix</keyword>
<protein>
    <submittedName>
        <fullName evidence="2">Uncharacterized protein</fullName>
    </submittedName>
</protein>
<evidence type="ECO:0000256" key="1">
    <source>
        <dbReference type="SAM" id="Phobius"/>
    </source>
</evidence>
<accession>A0ABV0IRS1</accession>
<dbReference type="RefSeq" id="WP_347936857.1">
    <property type="nucleotide sequence ID" value="NZ_CP158160.1"/>
</dbReference>
<reference evidence="2 3" key="1">
    <citation type="submission" date="2024-05" db="EMBL/GenBank/DDBJ databases">
        <authorList>
            <person name="De Oliveira J.P."/>
            <person name="Noriler S.A."/>
            <person name="De Oliveira A.G."/>
            <person name="Sipoli D.S."/>
        </authorList>
    </citation>
    <scope>NUCLEOTIDE SEQUENCE [LARGE SCALE GENOMIC DNA]</scope>
    <source>
        <strain evidence="2 3">LABIM192</strain>
    </source>
</reference>
<proteinExistence type="predicted"/>
<evidence type="ECO:0000313" key="3">
    <source>
        <dbReference type="Proteomes" id="UP001462502"/>
    </source>
</evidence>
<keyword evidence="1" id="KW-0472">Membrane</keyword>
<sequence>MNDAHIAALIGGGTGILGVLLNNICIAVMEGWSNRRKGKRERSYLSILVVSHLDRFANGCLSVALDDGTAYGEPAGADGCHEVTVRAPTFLSLEIEVEWKVLPESLMFDILQIPDKHASIENRLDGILEFDDPPGYGEFFGARQRDYAELGLHVSAVAKRLRKHAGMPFRDDLSGELSRDSRMQQVINKIDEKRAAYEKRMATSSLN</sequence>